<feature type="region of interest" description="Disordered" evidence="1">
    <location>
        <begin position="568"/>
        <end position="587"/>
    </location>
</feature>
<feature type="compositionally biased region" description="Polar residues" evidence="1">
    <location>
        <begin position="527"/>
        <end position="540"/>
    </location>
</feature>
<feature type="compositionally biased region" description="Basic and acidic residues" evidence="1">
    <location>
        <begin position="303"/>
        <end position="326"/>
    </location>
</feature>
<feature type="compositionally biased region" description="Basic and acidic residues" evidence="1">
    <location>
        <begin position="791"/>
        <end position="802"/>
    </location>
</feature>
<feature type="region of interest" description="Disordered" evidence="1">
    <location>
        <begin position="39"/>
        <end position="64"/>
    </location>
</feature>
<sequence length="925" mass="98500">MAPPLWAQHALSAPPQASASSHASSSSGWQAFEPLLPASSSAAPLSRPAQRSRPRSFRLTSPAVDAASTRLSPADVVTLVRALRLAHLEPGPVPAAAPSAADAVYEPGAAATTATATAEALFIELATCMLPSHSAAWLLDVVRQSSWAPASSHSSANELLIPAHATLSSLPVRPRTSETGKRERKPAAPPGLAPALAPVPVRMRRPYGSGRSSGGMAVEGKQSSEEAEVERALLASADTSTGGTQQPERAAEREKRRRASGRRPAGPRPQPPVAPADGQPSTEYEAALRVYESAMETWTRRKAREERRAKRKEERRRREEREEHALRLQKQAPDDDEDEWQDISSTSTAQPHASTSHTEAPPLRASQKPFNVYNALPAHIKARLPKRGRGRPSNEQRRVWEEELFKYMTEQGEEVKGEGFAMSGERERALNATSTHERRRDEVQSGHDSSMLQVANSSSRAHSWTSASRTSEEVVSGPESGLGSGYGSGYGTPLGVAGAADFDAMPRPPPFASGHLQEPWQHHTSARSESTPASFASAHSGSIEPALDPSLEDAPTSQVEEASLSAAAASAALTPGQMSAPAPAAADVHLHQQPLQQEEPQIYNFAAMASSPRAAASAVYSSVEQPPAHFFADSTWRATTPDAPMPAPLPPLGGGWTSSPMRAVTPEPPAPWLSPEYAAPQPRFTPLRPRPAPPVFAPASAASFGSPRVRSRSSNSNSSGSGSALTTAQWLARATQMAQESEMPYIHAVDDQRMAASKALAGPSSPRAHQRWSGAQEPPAKRAKGRPPKQHSLDETEAKETASRLPLLPNARDGVASQAGTSSGTSARRPGRPSGSRKPAAAAPAVPLREVTTRSRRGGPAPKMPLPTFWLTPAQRAEKARQRRMAALAQVAEQPVGETAEGSEREKSPSMQEMLASFAEEINAE</sequence>
<dbReference type="GeneID" id="37270923"/>
<feature type="region of interest" description="Disordered" evidence="1">
    <location>
        <begin position="644"/>
        <end position="727"/>
    </location>
</feature>
<protein>
    <submittedName>
        <fullName evidence="2">Uncharacterized protein</fullName>
    </submittedName>
</protein>
<feature type="compositionally biased region" description="Gly residues" evidence="1">
    <location>
        <begin position="480"/>
        <end position="492"/>
    </location>
</feature>
<feature type="compositionally biased region" description="Polar residues" evidence="1">
    <location>
        <begin position="446"/>
        <end position="456"/>
    </location>
</feature>
<feature type="compositionally biased region" description="Low complexity" evidence="1">
    <location>
        <begin position="39"/>
        <end position="49"/>
    </location>
</feature>
<evidence type="ECO:0000313" key="2">
    <source>
        <dbReference type="EMBL" id="PWN95345.1"/>
    </source>
</evidence>
<accession>A0A316Z560</accession>
<feature type="region of interest" description="Disordered" evidence="1">
    <location>
        <begin position="756"/>
        <end position="925"/>
    </location>
</feature>
<feature type="compositionally biased region" description="Low complexity" evidence="1">
    <location>
        <begin position="697"/>
        <end position="723"/>
    </location>
</feature>
<feature type="compositionally biased region" description="Low complexity" evidence="1">
    <location>
        <begin position="457"/>
        <end position="469"/>
    </location>
</feature>
<feature type="region of interest" description="Disordered" evidence="1">
    <location>
        <begin position="415"/>
        <end position="562"/>
    </location>
</feature>
<feature type="compositionally biased region" description="Low complexity" evidence="1">
    <location>
        <begin position="7"/>
        <end position="27"/>
    </location>
</feature>
<reference evidence="2 3" key="1">
    <citation type="journal article" date="2018" name="Mol. Biol. Evol.">
        <title>Broad Genomic Sampling Reveals a Smut Pathogenic Ancestry of the Fungal Clade Ustilaginomycotina.</title>
        <authorList>
            <person name="Kijpornyongpan T."/>
            <person name="Mondo S.J."/>
            <person name="Barry K."/>
            <person name="Sandor L."/>
            <person name="Lee J."/>
            <person name="Lipzen A."/>
            <person name="Pangilinan J."/>
            <person name="LaButti K."/>
            <person name="Hainaut M."/>
            <person name="Henrissat B."/>
            <person name="Grigoriev I.V."/>
            <person name="Spatafora J.W."/>
            <person name="Aime M.C."/>
        </authorList>
    </citation>
    <scope>NUCLEOTIDE SEQUENCE [LARGE SCALE GENOMIC DNA]</scope>
    <source>
        <strain evidence="2 3">MCA 4186</strain>
    </source>
</reference>
<evidence type="ECO:0000256" key="1">
    <source>
        <dbReference type="SAM" id="MobiDB-lite"/>
    </source>
</evidence>
<organism evidence="2 3">
    <name type="scientific">Tilletiopsis washingtonensis</name>
    <dbReference type="NCBI Taxonomy" id="58919"/>
    <lineage>
        <taxon>Eukaryota</taxon>
        <taxon>Fungi</taxon>
        <taxon>Dikarya</taxon>
        <taxon>Basidiomycota</taxon>
        <taxon>Ustilaginomycotina</taxon>
        <taxon>Exobasidiomycetes</taxon>
        <taxon>Entylomatales</taxon>
        <taxon>Entylomatales incertae sedis</taxon>
        <taxon>Tilletiopsis</taxon>
    </lineage>
</organism>
<dbReference type="AlphaFoldDB" id="A0A316Z560"/>
<feature type="region of interest" description="Disordered" evidence="1">
    <location>
        <begin position="170"/>
        <end position="374"/>
    </location>
</feature>
<feature type="compositionally biased region" description="Basic and acidic residues" evidence="1">
    <location>
        <begin position="424"/>
        <end position="445"/>
    </location>
</feature>
<keyword evidence="3" id="KW-1185">Reference proteome</keyword>
<dbReference type="EMBL" id="KZ819305">
    <property type="protein sequence ID" value="PWN95345.1"/>
    <property type="molecule type" value="Genomic_DNA"/>
</dbReference>
<feature type="compositionally biased region" description="Low complexity" evidence="1">
    <location>
        <begin position="816"/>
        <end position="837"/>
    </location>
</feature>
<evidence type="ECO:0000313" key="3">
    <source>
        <dbReference type="Proteomes" id="UP000245946"/>
    </source>
</evidence>
<feature type="region of interest" description="Disordered" evidence="1">
    <location>
        <begin position="1"/>
        <end position="27"/>
    </location>
</feature>
<proteinExistence type="predicted"/>
<gene>
    <name evidence="2" type="ORF">FA09DRAFT_332246</name>
</gene>
<feature type="compositionally biased region" description="Polar residues" evidence="1">
    <location>
        <begin position="342"/>
        <end position="358"/>
    </location>
</feature>
<feature type="compositionally biased region" description="Low complexity" evidence="1">
    <location>
        <begin position="193"/>
        <end position="210"/>
    </location>
</feature>
<dbReference type="Proteomes" id="UP000245946">
    <property type="component" value="Unassembled WGS sequence"/>
</dbReference>
<dbReference type="RefSeq" id="XP_025595624.1">
    <property type="nucleotide sequence ID" value="XM_025743379.1"/>
</dbReference>
<name>A0A316Z560_9BASI</name>